<dbReference type="GO" id="GO:0007508">
    <property type="term" value="P:larval heart development"/>
    <property type="evidence" value="ECO:0007669"/>
    <property type="project" value="TreeGrafter"/>
</dbReference>
<feature type="compositionally biased region" description="Polar residues" evidence="5">
    <location>
        <begin position="173"/>
        <end position="201"/>
    </location>
</feature>
<dbReference type="InterPro" id="IPR036691">
    <property type="entry name" value="Endo/exonu/phosph_ase_sf"/>
</dbReference>
<dbReference type="EMBL" id="JAHLQT010014894">
    <property type="protein sequence ID" value="KAG7170128.1"/>
    <property type="molecule type" value="Genomic_DNA"/>
</dbReference>
<dbReference type="PROSITE" id="PS50016">
    <property type="entry name" value="ZF_PHD_2"/>
    <property type="match status" value="1"/>
</dbReference>
<dbReference type="Gene3D" id="3.30.40.10">
    <property type="entry name" value="Zinc/RING finger domain, C3HC4 (zinc finger)"/>
    <property type="match status" value="1"/>
</dbReference>
<proteinExistence type="predicted"/>
<feature type="domain" description="PHD-type" evidence="6">
    <location>
        <begin position="25"/>
        <end position="85"/>
    </location>
</feature>
<keyword evidence="8" id="KW-1185">Reference proteome</keyword>
<dbReference type="GO" id="GO:0004519">
    <property type="term" value="F:endonuclease activity"/>
    <property type="evidence" value="ECO:0007669"/>
    <property type="project" value="UniProtKB-KW"/>
</dbReference>
<dbReference type="InterPro" id="IPR011011">
    <property type="entry name" value="Znf_FYVE_PHD"/>
</dbReference>
<accession>A0A8J5KER0</accession>
<dbReference type="Proteomes" id="UP000747542">
    <property type="component" value="Unassembled WGS sequence"/>
</dbReference>
<dbReference type="SUPFAM" id="SSF57903">
    <property type="entry name" value="FYVE/PHD zinc finger"/>
    <property type="match status" value="1"/>
</dbReference>
<evidence type="ECO:0000256" key="4">
    <source>
        <dbReference type="PROSITE-ProRule" id="PRU00146"/>
    </source>
</evidence>
<dbReference type="InterPro" id="IPR013083">
    <property type="entry name" value="Znf_RING/FYVE/PHD"/>
</dbReference>
<keyword evidence="7" id="KW-0540">Nuclease</keyword>
<dbReference type="GO" id="GO:0031012">
    <property type="term" value="C:extracellular matrix"/>
    <property type="evidence" value="ECO:0007669"/>
    <property type="project" value="TreeGrafter"/>
</dbReference>
<protein>
    <submittedName>
        <fullName evidence="7">Putative PHD finger and endonuclease-reverse transcriptase-containing protein</fullName>
    </submittedName>
</protein>
<reference evidence="7" key="1">
    <citation type="journal article" date="2021" name="Sci. Adv.">
        <title>The American lobster genome reveals insights on longevity, neural, and immune adaptations.</title>
        <authorList>
            <person name="Polinski J.M."/>
            <person name="Zimin A.V."/>
            <person name="Clark K.F."/>
            <person name="Kohn A.B."/>
            <person name="Sadowski N."/>
            <person name="Timp W."/>
            <person name="Ptitsyn A."/>
            <person name="Khanna P."/>
            <person name="Romanova D.Y."/>
            <person name="Williams P."/>
            <person name="Greenwood S.J."/>
            <person name="Moroz L.L."/>
            <person name="Walt D.R."/>
            <person name="Bodnar A.G."/>
        </authorList>
    </citation>
    <scope>NUCLEOTIDE SEQUENCE</scope>
    <source>
        <strain evidence="7">GMGI-L3</strain>
    </source>
</reference>
<keyword evidence="7" id="KW-0255">Endonuclease</keyword>
<evidence type="ECO:0000259" key="6">
    <source>
        <dbReference type="PROSITE" id="PS50016"/>
    </source>
</evidence>
<evidence type="ECO:0000256" key="5">
    <source>
        <dbReference type="SAM" id="MobiDB-lite"/>
    </source>
</evidence>
<dbReference type="PROSITE" id="PS01359">
    <property type="entry name" value="ZF_PHD_1"/>
    <property type="match status" value="1"/>
</dbReference>
<feature type="compositionally biased region" description="Basic residues" evidence="5">
    <location>
        <begin position="10"/>
        <end position="21"/>
    </location>
</feature>
<gene>
    <name evidence="7" type="ORF">Hamer_G012367</name>
</gene>
<feature type="region of interest" description="Disordered" evidence="5">
    <location>
        <begin position="170"/>
        <end position="201"/>
    </location>
</feature>
<dbReference type="Pfam" id="PF00628">
    <property type="entry name" value="PHD"/>
    <property type="match status" value="1"/>
</dbReference>
<dbReference type="InterPro" id="IPR019786">
    <property type="entry name" value="Zinc_finger_PHD-type_CS"/>
</dbReference>
<keyword evidence="3" id="KW-0862">Zinc</keyword>
<sequence>MSETKDSGDRRRKASVNKHGRKNNTEKCGECGLTIKDSDKAVSCDVCEVWFHIECEKLPEEVYNFMQDEEAEGVLMWYCSHCKKGCAKLHNYIKRIEQQQVEQMTKQNELEGKVNQLREFTAQKHDKNKEIEDRLGLLEAKSETNAKNDRGYENRLGTLVARTVGLEGKVDSSRATGSATEVKQEDNTGNQSLSPNSDESNHTNLLQIMQEVNDKNVLYKIIVGDFNLPQINWSNYTSVMGLNDVGTMFIEKIRGCFLTQHIEEITRIRGDSTGLLFSNEESIVGDIKLESPLGKSDHACIYFHCDIQEMGDKSKKQVYMYEKADYLLKKQRLTMEWIQYLSLEPDIESKWNKFKRKFQAVIDECVPKKIIRGLRRLWEKLKIMKTKFNERACTREMYLETEKEYKRLNNQVRWETRNILKCKEQEIAKICKANPKVFWKYVQTKTRTKARIADLYKDEEKVQKTVNDQEKADLIRVLDRWTEIIDDSQAVSIVYCDFMKALHRVPHKRLFEKEDLDGIRGWTEKWMLNFHPEKSKYMRIGRTKVADHGYHMYTTIKKTTVEKNIGVVIDDKLTFSDHLAEKINKAAKIMREDDTTRGNTKKIYKTRARLNLRRHSFPSRVVNNWNGLPEWVVNVETVEKFEAKLDKYWKNQEQVYNYRA</sequence>
<evidence type="ECO:0000256" key="2">
    <source>
        <dbReference type="ARBA" id="ARBA00022771"/>
    </source>
</evidence>
<evidence type="ECO:0000256" key="3">
    <source>
        <dbReference type="ARBA" id="ARBA00022833"/>
    </source>
</evidence>
<feature type="non-terminal residue" evidence="7">
    <location>
        <position position="660"/>
    </location>
</feature>
<dbReference type="Gene3D" id="3.60.10.10">
    <property type="entry name" value="Endonuclease/exonuclease/phosphatase"/>
    <property type="match status" value="1"/>
</dbReference>
<dbReference type="SMART" id="SM00249">
    <property type="entry name" value="PHD"/>
    <property type="match status" value="1"/>
</dbReference>
<comment type="caution">
    <text evidence="7">The sequence shown here is derived from an EMBL/GenBank/DDBJ whole genome shotgun (WGS) entry which is preliminary data.</text>
</comment>
<feature type="region of interest" description="Disordered" evidence="5">
    <location>
        <begin position="1"/>
        <end position="21"/>
    </location>
</feature>
<evidence type="ECO:0000313" key="7">
    <source>
        <dbReference type="EMBL" id="KAG7170128.1"/>
    </source>
</evidence>
<keyword evidence="7" id="KW-0378">Hydrolase</keyword>
<dbReference type="CDD" id="cd15489">
    <property type="entry name" value="PHD_SF"/>
    <property type="match status" value="1"/>
</dbReference>
<dbReference type="GO" id="GO:0061343">
    <property type="term" value="P:cell adhesion involved in heart morphogenesis"/>
    <property type="evidence" value="ECO:0007669"/>
    <property type="project" value="TreeGrafter"/>
</dbReference>
<dbReference type="AlphaFoldDB" id="A0A8J5KER0"/>
<dbReference type="PANTHER" id="PTHR33395">
    <property type="entry name" value="TRANSCRIPTASE, PUTATIVE-RELATED-RELATED"/>
    <property type="match status" value="1"/>
</dbReference>
<name>A0A8J5KER0_HOMAM</name>
<dbReference type="InterPro" id="IPR001965">
    <property type="entry name" value="Znf_PHD"/>
</dbReference>
<dbReference type="InterPro" id="IPR019787">
    <property type="entry name" value="Znf_PHD-finger"/>
</dbReference>
<dbReference type="PANTHER" id="PTHR33395:SF22">
    <property type="entry name" value="REVERSE TRANSCRIPTASE DOMAIN-CONTAINING PROTEIN"/>
    <property type="match status" value="1"/>
</dbReference>
<evidence type="ECO:0000313" key="8">
    <source>
        <dbReference type="Proteomes" id="UP000747542"/>
    </source>
</evidence>
<keyword evidence="2 4" id="KW-0863">Zinc-finger</keyword>
<evidence type="ECO:0000256" key="1">
    <source>
        <dbReference type="ARBA" id="ARBA00022723"/>
    </source>
</evidence>
<organism evidence="7 8">
    <name type="scientific">Homarus americanus</name>
    <name type="common">American lobster</name>
    <dbReference type="NCBI Taxonomy" id="6706"/>
    <lineage>
        <taxon>Eukaryota</taxon>
        <taxon>Metazoa</taxon>
        <taxon>Ecdysozoa</taxon>
        <taxon>Arthropoda</taxon>
        <taxon>Crustacea</taxon>
        <taxon>Multicrustacea</taxon>
        <taxon>Malacostraca</taxon>
        <taxon>Eumalacostraca</taxon>
        <taxon>Eucarida</taxon>
        <taxon>Decapoda</taxon>
        <taxon>Pleocyemata</taxon>
        <taxon>Astacidea</taxon>
        <taxon>Nephropoidea</taxon>
        <taxon>Nephropidae</taxon>
        <taxon>Homarus</taxon>
    </lineage>
</organism>
<dbReference type="GO" id="GO:0008270">
    <property type="term" value="F:zinc ion binding"/>
    <property type="evidence" value="ECO:0007669"/>
    <property type="project" value="UniProtKB-KW"/>
</dbReference>
<keyword evidence="1" id="KW-0479">Metal-binding</keyword>